<dbReference type="CDD" id="cd00519">
    <property type="entry name" value="Lipase_3"/>
    <property type="match status" value="1"/>
</dbReference>
<keyword evidence="1" id="KW-0378">Hydrolase</keyword>
<dbReference type="Pfam" id="PF01764">
    <property type="entry name" value="Lipase_3"/>
    <property type="match status" value="1"/>
</dbReference>
<evidence type="ECO:0000256" key="2">
    <source>
        <dbReference type="SAM" id="MobiDB-lite"/>
    </source>
</evidence>
<feature type="region of interest" description="Disordered" evidence="2">
    <location>
        <begin position="240"/>
        <end position="275"/>
    </location>
</feature>
<dbReference type="GO" id="GO:0008970">
    <property type="term" value="F:phospholipase A1 activity"/>
    <property type="evidence" value="ECO:0007669"/>
    <property type="project" value="InterPro"/>
</dbReference>
<sequence length="707" mass="79270">MAGNSLVIPTSAASARTVDIFKEHNGLRRSNSSQDLYIRATMRRSSSDNHLCCRINRIHAAATEPKLKNSRSMGIFPFQFSSSILPNSVRSFFDPDTSNDMSIGEKDMSTENSGESASEERKRTNWVERLVEIRSKWRNRQKKDDADEDSVCEAGENGECECGSEEGGCAVDYAAEDDEGEISPEFFRRFLVRVPWFDTKLFSKLSFLCNMAYAIPQLKENDLKRYFDLQLVTTSLEKKAEEDEIKAKLDDDSNRVPVAAEGASESSSEKAVESEYKRPCRPAVAYNIAASAASYVRSRDKDSMPPRSKLQQEGDGENSREEGGYSPRSYKPEVAVSMAASAMTAMVAAGEKEKQETAEDLQSLNSSPCEWFVCDDSSTYTRCFVIQGSDSLASWQANLFFEPTKFEGTDVLVHRGIYEAAKGMYKQFMPEITKHLNRHGERAKLQFTGHSLGGSLSLLVHLMLLSRNCVKPSTLWPVVTFGSPFVFCGGQKILDILSVDESQIHSVMMHRDIVPRAFSCNYPNYVATLLKRLSGSFRSHPCLTKNYKMLYENQEFDIDYLPTELLVQKILYSPMGKLFILQPDENSSPPHPLLPPGNALYALDKTQRGFSSSVLTTFLNSPHPLETLSDPTAYGSEGTILRDHDSSNYLKAVNEVLRKYTRTVVRRVRKQRNLLWPLLTSPSPHSWSHESNLESSGLATKKILTGV</sequence>
<evidence type="ECO:0000313" key="4">
    <source>
        <dbReference type="EMBL" id="TQD93783.1"/>
    </source>
</evidence>
<accession>A0A540M4V2</accession>
<dbReference type="Gene3D" id="3.40.50.1820">
    <property type="entry name" value="alpha/beta hydrolase"/>
    <property type="match status" value="1"/>
</dbReference>
<feature type="region of interest" description="Disordered" evidence="2">
    <location>
        <begin position="297"/>
        <end position="329"/>
    </location>
</feature>
<feature type="region of interest" description="Disordered" evidence="2">
    <location>
        <begin position="95"/>
        <end position="121"/>
    </location>
</feature>
<dbReference type="InterPro" id="IPR002921">
    <property type="entry name" value="Fungal_lipase-type"/>
</dbReference>
<evidence type="ECO:0000256" key="1">
    <source>
        <dbReference type="ARBA" id="ARBA00022801"/>
    </source>
</evidence>
<dbReference type="Proteomes" id="UP000315295">
    <property type="component" value="Unassembled WGS sequence"/>
</dbReference>
<dbReference type="GO" id="GO:0006629">
    <property type="term" value="P:lipid metabolic process"/>
    <property type="evidence" value="ECO:0007669"/>
    <property type="project" value="InterPro"/>
</dbReference>
<organism evidence="4 5">
    <name type="scientific">Malus baccata</name>
    <name type="common">Siberian crab apple</name>
    <name type="synonym">Pyrus baccata</name>
    <dbReference type="NCBI Taxonomy" id="106549"/>
    <lineage>
        <taxon>Eukaryota</taxon>
        <taxon>Viridiplantae</taxon>
        <taxon>Streptophyta</taxon>
        <taxon>Embryophyta</taxon>
        <taxon>Tracheophyta</taxon>
        <taxon>Spermatophyta</taxon>
        <taxon>Magnoliopsida</taxon>
        <taxon>eudicotyledons</taxon>
        <taxon>Gunneridae</taxon>
        <taxon>Pentapetalae</taxon>
        <taxon>rosids</taxon>
        <taxon>fabids</taxon>
        <taxon>Rosales</taxon>
        <taxon>Rosaceae</taxon>
        <taxon>Amygdaloideae</taxon>
        <taxon>Maleae</taxon>
        <taxon>Malus</taxon>
    </lineage>
</organism>
<evidence type="ECO:0000313" key="5">
    <source>
        <dbReference type="Proteomes" id="UP000315295"/>
    </source>
</evidence>
<reference evidence="4 5" key="1">
    <citation type="journal article" date="2019" name="G3 (Bethesda)">
        <title>Sequencing of a Wild Apple (Malus baccata) Genome Unravels the Differences Between Cultivated and Wild Apple Species Regarding Disease Resistance and Cold Tolerance.</title>
        <authorList>
            <person name="Chen X."/>
        </authorList>
    </citation>
    <scope>NUCLEOTIDE SEQUENCE [LARGE SCALE GENOMIC DNA]</scope>
    <source>
        <strain evidence="5">cv. Shandingzi</strain>
        <tissue evidence="4">Leaves</tissue>
    </source>
</reference>
<keyword evidence="5" id="KW-1185">Reference proteome</keyword>
<dbReference type="EMBL" id="VIEB01000358">
    <property type="protein sequence ID" value="TQD93783.1"/>
    <property type="molecule type" value="Genomic_DNA"/>
</dbReference>
<evidence type="ECO:0000259" key="3">
    <source>
        <dbReference type="Pfam" id="PF01764"/>
    </source>
</evidence>
<comment type="caution">
    <text evidence="4">The sequence shown here is derived from an EMBL/GenBank/DDBJ whole genome shotgun (WGS) entry which is preliminary data.</text>
</comment>
<protein>
    <recommendedName>
        <fullName evidence="3">Fungal lipase-type domain-containing protein</fullName>
    </recommendedName>
</protein>
<name>A0A540M4V2_MALBA</name>
<feature type="domain" description="Fungal lipase-type" evidence="3">
    <location>
        <begin position="384"/>
        <end position="521"/>
    </location>
</feature>
<dbReference type="AlphaFoldDB" id="A0A540M4V2"/>
<feature type="compositionally biased region" description="Basic and acidic residues" evidence="2">
    <location>
        <begin position="240"/>
        <end position="254"/>
    </location>
</feature>
<dbReference type="STRING" id="106549.A0A540M4V2"/>
<dbReference type="PANTHER" id="PTHR46483">
    <property type="entry name" value="PHOSPHOLIPASE A1 PLIP2, CHLOROPLASTIC"/>
    <property type="match status" value="1"/>
</dbReference>
<dbReference type="SUPFAM" id="SSF53474">
    <property type="entry name" value="alpha/beta-Hydrolases"/>
    <property type="match status" value="1"/>
</dbReference>
<gene>
    <name evidence="4" type="ORF">C1H46_020621</name>
</gene>
<dbReference type="PANTHER" id="PTHR46483:SF1">
    <property type="entry name" value="PHOSPHOLIPASE A1 PLIP1, CHLOROPLASTIC"/>
    <property type="match status" value="1"/>
</dbReference>
<dbReference type="InterPro" id="IPR043367">
    <property type="entry name" value="PLIP1/2/3"/>
</dbReference>
<proteinExistence type="predicted"/>
<dbReference type="InterPro" id="IPR029058">
    <property type="entry name" value="AB_hydrolase_fold"/>
</dbReference>